<reference evidence="2" key="1">
    <citation type="submission" date="2024-06" db="EMBL/GenBank/DDBJ databases">
        <title>Caproicibacterium argilliputei sp. nov, a novel caproic acid producing anaerobic bacterium isolated from pit mud.</title>
        <authorList>
            <person name="Zeng C."/>
        </authorList>
    </citation>
    <scope>NUCLEOTIDE SEQUENCE [LARGE SCALE GENOMIC DNA]</scope>
    <source>
        <strain evidence="2">ZCY20-5</strain>
    </source>
</reference>
<evidence type="ECO:0000313" key="1">
    <source>
        <dbReference type="EMBL" id="WOC31217.1"/>
    </source>
</evidence>
<dbReference type="AlphaFoldDB" id="A0AA97H1D6"/>
<dbReference type="RefSeq" id="WP_275843977.1">
    <property type="nucleotide sequence ID" value="NZ_CP135996.1"/>
</dbReference>
<accession>A0AA97H1D6</accession>
<dbReference type="KEGG" id="carl:PXC00_08255"/>
<gene>
    <name evidence="1" type="ORF">PXC00_08255</name>
</gene>
<proteinExistence type="predicted"/>
<dbReference type="EMBL" id="CP135996">
    <property type="protein sequence ID" value="WOC31217.1"/>
    <property type="molecule type" value="Genomic_DNA"/>
</dbReference>
<organism evidence="1 2">
    <name type="scientific">Caproicibacterium argilliputei</name>
    <dbReference type="NCBI Taxonomy" id="3030016"/>
    <lineage>
        <taxon>Bacteria</taxon>
        <taxon>Bacillati</taxon>
        <taxon>Bacillota</taxon>
        <taxon>Clostridia</taxon>
        <taxon>Eubacteriales</taxon>
        <taxon>Oscillospiraceae</taxon>
        <taxon>Caproicibacterium</taxon>
    </lineage>
</organism>
<reference evidence="1 2" key="2">
    <citation type="submission" date="2024-06" db="EMBL/GenBank/DDBJ databases">
        <title>Caproicibacterium argilliputei sp. nov, a novel caproic acid producing anaerobic bacterium isolated from pit mud.</title>
        <authorList>
            <person name="Xia S."/>
        </authorList>
    </citation>
    <scope>NUCLEOTIDE SEQUENCE [LARGE SCALE GENOMIC DNA]</scope>
    <source>
        <strain evidence="1 2">ZCY20-5</strain>
    </source>
</reference>
<evidence type="ECO:0000313" key="2">
    <source>
        <dbReference type="Proteomes" id="UP001300604"/>
    </source>
</evidence>
<dbReference type="Proteomes" id="UP001300604">
    <property type="component" value="Chromosome"/>
</dbReference>
<reference evidence="2" key="3">
    <citation type="submission" date="2024-06" db="EMBL/GenBank/DDBJ databases">
        <authorList>
            <person name="Zeng C."/>
        </authorList>
    </citation>
    <scope>NUCLEOTIDE SEQUENCE [LARGE SCALE GENOMIC DNA]</scope>
    <source>
        <strain evidence="2">ZCY20-5</strain>
    </source>
</reference>
<sequence>MSEANTVNAEDLIDELYVMLEKAWNLPLGHGRAVVDANEARQVLDELRECLPNEIREARSIVGNREKVLAGAKKEAESIVHDAEERAKVLLNQEVILQQARKQADELIVTTQKQTRDMRHASSAYVEDLMQRADEGLTASLSELRSTRQNLKAATMHKKKAKH</sequence>
<protein>
    <submittedName>
        <fullName evidence="1">ATPase</fullName>
    </submittedName>
</protein>
<name>A0AA97H1D6_9FIRM</name>
<keyword evidence="2" id="KW-1185">Reference proteome</keyword>